<dbReference type="AlphaFoldDB" id="A0A1R3G741"/>
<reference evidence="3" key="1">
    <citation type="submission" date="2013-09" db="EMBL/GenBank/DDBJ databases">
        <title>Corchorus olitorius genome sequencing.</title>
        <authorList>
            <person name="Alam M."/>
            <person name="Haque M.S."/>
            <person name="Islam M.S."/>
            <person name="Emdad E.M."/>
            <person name="Islam M.M."/>
            <person name="Ahmed B."/>
            <person name="Halim A."/>
            <person name="Hossen Q.M.M."/>
            <person name="Hossain M.Z."/>
            <person name="Ahmed R."/>
            <person name="Khan M.M."/>
            <person name="Islam R."/>
            <person name="Rashid M.M."/>
            <person name="Khan S.A."/>
            <person name="Rahman M.S."/>
            <person name="Alam M."/>
            <person name="Yahiya A.S."/>
            <person name="Khan M.S."/>
            <person name="Azam M.S."/>
            <person name="Haque T."/>
            <person name="Lashkar M.Z.H."/>
            <person name="Akhand A.I."/>
            <person name="Morshed G."/>
            <person name="Roy S."/>
            <person name="Uddin K.S."/>
            <person name="Rabeya T."/>
            <person name="Hossain A.S."/>
            <person name="Chowdhury A."/>
            <person name="Snigdha A.R."/>
            <person name="Mortoza M.S."/>
            <person name="Matin S.A."/>
            <person name="Hoque S.M.E."/>
            <person name="Islam M.K."/>
            <person name="Roy D.K."/>
            <person name="Haider R."/>
            <person name="Moosa M.M."/>
            <person name="Elias S.M."/>
            <person name="Hasan A.M."/>
            <person name="Jahan S."/>
            <person name="Shafiuddin M."/>
            <person name="Mahmood N."/>
            <person name="Shommy N.S."/>
        </authorList>
    </citation>
    <scope>NUCLEOTIDE SEQUENCE [LARGE SCALE GENOMIC DNA]</scope>
    <source>
        <strain evidence="3">cv. O-4</strain>
    </source>
</reference>
<proteinExistence type="predicted"/>
<organism evidence="2 3">
    <name type="scientific">Corchorus olitorius</name>
    <dbReference type="NCBI Taxonomy" id="93759"/>
    <lineage>
        <taxon>Eukaryota</taxon>
        <taxon>Viridiplantae</taxon>
        <taxon>Streptophyta</taxon>
        <taxon>Embryophyta</taxon>
        <taxon>Tracheophyta</taxon>
        <taxon>Spermatophyta</taxon>
        <taxon>Magnoliopsida</taxon>
        <taxon>eudicotyledons</taxon>
        <taxon>Gunneridae</taxon>
        <taxon>Pentapetalae</taxon>
        <taxon>rosids</taxon>
        <taxon>malvids</taxon>
        <taxon>Malvales</taxon>
        <taxon>Malvaceae</taxon>
        <taxon>Grewioideae</taxon>
        <taxon>Apeibeae</taxon>
        <taxon>Corchorus</taxon>
    </lineage>
</organism>
<dbReference type="Proteomes" id="UP000187203">
    <property type="component" value="Unassembled WGS sequence"/>
</dbReference>
<keyword evidence="3" id="KW-1185">Reference proteome</keyword>
<gene>
    <name evidence="2" type="ORF">COLO4_36638</name>
</gene>
<dbReference type="STRING" id="93759.A0A1R3G741"/>
<feature type="domain" description="Helitron helicase-like" evidence="1">
    <location>
        <begin position="68"/>
        <end position="135"/>
    </location>
</feature>
<comment type="caution">
    <text evidence="2">The sequence shown here is derived from an EMBL/GenBank/DDBJ whole genome shotgun (WGS) entry which is preliminary data.</text>
</comment>
<feature type="domain" description="Helitron helicase-like" evidence="1">
    <location>
        <begin position="141"/>
        <end position="180"/>
    </location>
</feature>
<dbReference type="OrthoDB" id="1639296at2759"/>
<evidence type="ECO:0000313" key="2">
    <source>
        <dbReference type="EMBL" id="OMO53915.1"/>
    </source>
</evidence>
<protein>
    <recommendedName>
        <fullName evidence="1">Helitron helicase-like domain-containing protein</fullName>
    </recommendedName>
</protein>
<dbReference type="PANTHER" id="PTHR45786">
    <property type="entry name" value="DNA BINDING PROTEIN-LIKE"/>
    <property type="match status" value="1"/>
</dbReference>
<evidence type="ECO:0000259" key="1">
    <source>
        <dbReference type="Pfam" id="PF14214"/>
    </source>
</evidence>
<dbReference type="EMBL" id="AWUE01023409">
    <property type="protein sequence ID" value="OMO53915.1"/>
    <property type="molecule type" value="Genomic_DNA"/>
</dbReference>
<evidence type="ECO:0000313" key="3">
    <source>
        <dbReference type="Proteomes" id="UP000187203"/>
    </source>
</evidence>
<sequence>MADTGRDVIIQHYNGRLIRITQYHPLFISLQYPLLFPYGKDGYHSHIPYTESLTRENVIRRSTTMREYYCYQLQHRDPQNNALLHGGRLFQQYCVDYYAIVRDTRLNYLKTKQELFRVDAIGNVRDAVSQGDHRGEAVRKRYYGFPTLFITFTCNAQWPKILETLRDIKGQKAEDRPDIV</sequence>
<dbReference type="Pfam" id="PF14214">
    <property type="entry name" value="Helitron_like_N"/>
    <property type="match status" value="2"/>
</dbReference>
<name>A0A1R3G741_9ROSI</name>
<accession>A0A1R3G741</accession>
<dbReference type="PANTHER" id="PTHR45786:SF74">
    <property type="entry name" value="ATP-DEPENDENT DNA HELICASE"/>
    <property type="match status" value="1"/>
</dbReference>
<dbReference type="InterPro" id="IPR025476">
    <property type="entry name" value="Helitron_helicase-like"/>
</dbReference>